<evidence type="ECO:0000313" key="1">
    <source>
        <dbReference type="EMBL" id="CUR51796.1"/>
    </source>
</evidence>
<evidence type="ECO:0000313" key="2">
    <source>
        <dbReference type="Proteomes" id="UP000196239"/>
    </source>
</evidence>
<keyword evidence="2" id="KW-1185">Reference proteome</keyword>
<gene>
    <name evidence="1" type="ORF">NDEV_1031</name>
</gene>
<sequence>MTHHYDTSRRVEIQQLSQYYSEFEKYGERYPLYCARLDILKVEGKTIVTEEIWNLSIGELAHVKVKVQYQVISTNEIQYEIIEGYGLGKKNRTWFEKSGDSTSCHISMVPLEIIELFYDRTDGLFQKVQNYLASRDSHFLEGATLPYESGDVCPHCKIGRLSMTGKHENIESESGSASFRDFICDSCGKKVSSFGRGMNG</sequence>
<dbReference type="Proteomes" id="UP000196239">
    <property type="component" value="Chromosome 1"/>
</dbReference>
<dbReference type="EMBL" id="LN890280">
    <property type="protein sequence ID" value="CUR51796.1"/>
    <property type="molecule type" value="Genomic_DNA"/>
</dbReference>
<accession>A0A128A365</accession>
<name>A0A128A365_9ARCH</name>
<dbReference type="AlphaFoldDB" id="A0A128A365"/>
<protein>
    <submittedName>
        <fullName evidence="1">Uncharacterized protein</fullName>
    </submittedName>
</protein>
<organism evidence="1 2">
    <name type="scientific">Nitrosotalea devaniterrae</name>
    <dbReference type="NCBI Taxonomy" id="1078905"/>
    <lineage>
        <taxon>Archaea</taxon>
        <taxon>Nitrososphaerota</taxon>
        <taxon>Nitrososphaeria</taxon>
        <taxon>Nitrosotaleales</taxon>
        <taxon>Nitrosotaleaceae</taxon>
        <taxon>Nitrosotalea</taxon>
    </lineage>
</organism>
<proteinExistence type="predicted"/>
<dbReference type="KEGG" id="ndv:NDEV_1031"/>
<reference evidence="2" key="1">
    <citation type="submission" date="2015-10" db="EMBL/GenBank/DDBJ databases">
        <authorList>
            <person name="Lehtovirta-Morley L.E."/>
            <person name="Vieille C."/>
        </authorList>
    </citation>
    <scope>NUCLEOTIDE SEQUENCE [LARGE SCALE GENOMIC DNA]</scope>
</reference>